<name>A0A2D4FVT5_MICCO</name>
<evidence type="ECO:0000313" key="1">
    <source>
        <dbReference type="EMBL" id="LAA51611.1"/>
    </source>
</evidence>
<evidence type="ECO:0008006" key="2">
    <source>
        <dbReference type="Google" id="ProtNLM"/>
    </source>
</evidence>
<organism evidence="1">
    <name type="scientific">Micrurus corallinus</name>
    <name type="common">Brazilian coral snake</name>
    <dbReference type="NCBI Taxonomy" id="54390"/>
    <lineage>
        <taxon>Eukaryota</taxon>
        <taxon>Metazoa</taxon>
        <taxon>Chordata</taxon>
        <taxon>Craniata</taxon>
        <taxon>Vertebrata</taxon>
        <taxon>Euteleostomi</taxon>
        <taxon>Lepidosauria</taxon>
        <taxon>Squamata</taxon>
        <taxon>Bifurcata</taxon>
        <taxon>Unidentata</taxon>
        <taxon>Episquamata</taxon>
        <taxon>Toxicofera</taxon>
        <taxon>Serpentes</taxon>
        <taxon>Colubroidea</taxon>
        <taxon>Elapidae</taxon>
        <taxon>Elapinae</taxon>
        <taxon>Micrurus</taxon>
    </lineage>
</organism>
<dbReference type="AlphaFoldDB" id="A0A2D4FVT5"/>
<proteinExistence type="predicted"/>
<dbReference type="EMBL" id="IACJ01094636">
    <property type="protein sequence ID" value="LAA51611.1"/>
    <property type="molecule type" value="Transcribed_RNA"/>
</dbReference>
<protein>
    <recommendedName>
        <fullName evidence="2">L1 transposable element RRM domain-containing protein</fullName>
    </recommendedName>
</protein>
<sequence length="118" mass="14371">MRFQNIKEEKEEDLPDVMAEIIAKILRTEKEEIVMEIDETYRVQMNYARKHHLPRKVHVRLNKKSIHDEILHRTRDDPVEHSGKQIIVLKQVPRRVRELSRPYHFLTTKLIKYISFRC</sequence>
<reference evidence="1" key="1">
    <citation type="submission" date="2017-07" db="EMBL/GenBank/DDBJ databases">
        <authorList>
            <person name="Mikheyev A."/>
            <person name="Grau M."/>
        </authorList>
    </citation>
    <scope>NUCLEOTIDE SEQUENCE</scope>
    <source>
        <tissue evidence="1">Venom_gland</tissue>
    </source>
</reference>
<reference evidence="1" key="2">
    <citation type="submission" date="2017-11" db="EMBL/GenBank/DDBJ databases">
        <title>Coralsnake Venomics: Analyses of Venom Gland Transcriptomes and Proteomes of Six Brazilian Taxa.</title>
        <authorList>
            <person name="Aird S.D."/>
            <person name="Jorge da Silva N."/>
            <person name="Qiu L."/>
            <person name="Villar-Briones A."/>
            <person name="Aparecida-Saddi V."/>
            <person name="Campos-Telles M.P."/>
            <person name="Grau M."/>
            <person name="Mikheyev A.S."/>
        </authorList>
    </citation>
    <scope>NUCLEOTIDE SEQUENCE</scope>
    <source>
        <tissue evidence="1">Venom_gland</tissue>
    </source>
</reference>
<accession>A0A2D4FVT5</accession>
<dbReference type="Gene3D" id="3.30.70.1820">
    <property type="entry name" value="L1 transposable element, RRM domain"/>
    <property type="match status" value="1"/>
</dbReference>